<dbReference type="Proteomes" id="UP000531594">
    <property type="component" value="Unassembled WGS sequence"/>
</dbReference>
<comment type="caution">
    <text evidence="1">The sequence shown here is derived from an EMBL/GenBank/DDBJ whole genome shotgun (WGS) entry which is preliminary data.</text>
</comment>
<evidence type="ECO:0000313" key="2">
    <source>
        <dbReference type="Proteomes" id="UP000531594"/>
    </source>
</evidence>
<keyword evidence="2" id="KW-1185">Reference proteome</keyword>
<sequence>MNYSKRTRLKILSYSTLFKKLGILNEQEYKNITKDFRI</sequence>
<accession>A0A7X0LTJ5</accession>
<protein>
    <submittedName>
        <fullName evidence="1">Uncharacterized protein</fullName>
    </submittedName>
</protein>
<proteinExistence type="predicted"/>
<evidence type="ECO:0000313" key="1">
    <source>
        <dbReference type="EMBL" id="MBB6443966.1"/>
    </source>
</evidence>
<reference evidence="1 2" key="1">
    <citation type="submission" date="2020-08" db="EMBL/GenBank/DDBJ databases">
        <title>Genomic Encyclopedia of Type Strains, Phase IV (KMG-IV): sequencing the most valuable type-strain genomes for metagenomic binning, comparative biology and taxonomic classification.</title>
        <authorList>
            <person name="Goeker M."/>
        </authorList>
    </citation>
    <scope>NUCLEOTIDE SEQUENCE [LARGE SCALE GENOMIC DNA]</scope>
    <source>
        <strain evidence="1 2">DSM 5391</strain>
    </source>
</reference>
<dbReference type="AlphaFoldDB" id="A0A7X0LTJ5"/>
<gene>
    <name evidence="1" type="ORF">HNR53_000554</name>
</gene>
<organism evidence="1 2">
    <name type="scientific">Bacillus benzoevorans</name>
    <dbReference type="NCBI Taxonomy" id="1456"/>
    <lineage>
        <taxon>Bacteria</taxon>
        <taxon>Bacillati</taxon>
        <taxon>Bacillota</taxon>
        <taxon>Bacilli</taxon>
        <taxon>Bacillales</taxon>
        <taxon>Bacillaceae</taxon>
        <taxon>Bacillus</taxon>
    </lineage>
</organism>
<name>A0A7X0LTJ5_9BACI</name>
<dbReference type="EMBL" id="JACHGK010000001">
    <property type="protein sequence ID" value="MBB6443966.1"/>
    <property type="molecule type" value="Genomic_DNA"/>
</dbReference>